<protein>
    <recommendedName>
        <fullName evidence="4">DUF4398 domain-containing protein</fullName>
    </recommendedName>
</protein>
<organism evidence="2 3">
    <name type="scientific">Sphingomonas lenta</name>
    <dbReference type="NCBI Taxonomy" id="1141887"/>
    <lineage>
        <taxon>Bacteria</taxon>
        <taxon>Pseudomonadati</taxon>
        <taxon>Pseudomonadota</taxon>
        <taxon>Alphaproteobacteria</taxon>
        <taxon>Sphingomonadales</taxon>
        <taxon>Sphingomonadaceae</taxon>
        <taxon>Sphingomonas</taxon>
    </lineage>
</organism>
<dbReference type="EMBL" id="NSLI01000002">
    <property type="protein sequence ID" value="PAX08497.1"/>
    <property type="molecule type" value="Genomic_DNA"/>
</dbReference>
<evidence type="ECO:0000256" key="1">
    <source>
        <dbReference type="SAM" id="SignalP"/>
    </source>
</evidence>
<keyword evidence="1" id="KW-0732">Signal</keyword>
<proteinExistence type="predicted"/>
<evidence type="ECO:0008006" key="4">
    <source>
        <dbReference type="Google" id="ProtNLM"/>
    </source>
</evidence>
<reference evidence="3" key="1">
    <citation type="submission" date="2017-09" db="EMBL/GenBank/DDBJ databases">
        <authorList>
            <person name="Feng G."/>
            <person name="Zhu H."/>
        </authorList>
    </citation>
    <scope>NUCLEOTIDE SEQUENCE [LARGE SCALE GENOMIC DNA]</scope>
    <source>
        <strain evidence="3">1PNM-20</strain>
    </source>
</reference>
<dbReference type="AlphaFoldDB" id="A0A2A2SGV9"/>
<name>A0A2A2SGV9_9SPHN</name>
<keyword evidence="3" id="KW-1185">Reference proteome</keyword>
<sequence length="165" mass="17358">MLRALPFAVLALLPACARDDAAYPSLAPRPVERLGFEEPEPPASQPVEPDPQLDVEIAAATARLDKAQADFDAAARGADAAARRARGAAAGDERWIDAQTALAGLDVLRVETSDVLTDLEQLAIDRAVALAPAYPALETARTRARTELGEQDATIRRIGAALAPA</sequence>
<gene>
    <name evidence="2" type="ORF">CKY28_03675</name>
</gene>
<accession>A0A2A2SGV9</accession>
<feature type="chain" id="PRO_5013195074" description="DUF4398 domain-containing protein" evidence="1">
    <location>
        <begin position="18"/>
        <end position="165"/>
    </location>
</feature>
<feature type="signal peptide" evidence="1">
    <location>
        <begin position="1"/>
        <end position="17"/>
    </location>
</feature>
<dbReference type="RefSeq" id="WP_095997007.1">
    <property type="nucleotide sequence ID" value="NZ_NSLI01000002.1"/>
</dbReference>
<dbReference type="OrthoDB" id="7582741at2"/>
<evidence type="ECO:0000313" key="3">
    <source>
        <dbReference type="Proteomes" id="UP000218151"/>
    </source>
</evidence>
<evidence type="ECO:0000313" key="2">
    <source>
        <dbReference type="EMBL" id="PAX08497.1"/>
    </source>
</evidence>
<comment type="caution">
    <text evidence="2">The sequence shown here is derived from an EMBL/GenBank/DDBJ whole genome shotgun (WGS) entry which is preliminary data.</text>
</comment>
<dbReference type="Proteomes" id="UP000218151">
    <property type="component" value="Unassembled WGS sequence"/>
</dbReference>